<dbReference type="EMBL" id="SNYW01000011">
    <property type="protein sequence ID" value="TDQ80410.1"/>
    <property type="molecule type" value="Genomic_DNA"/>
</dbReference>
<dbReference type="InterPro" id="IPR011992">
    <property type="entry name" value="EF-hand-dom_pair"/>
</dbReference>
<keyword evidence="1" id="KW-0732">Signal</keyword>
<dbReference type="InterPro" id="IPR018247">
    <property type="entry name" value="EF_Hand_1_Ca_BS"/>
</dbReference>
<evidence type="ECO:0000313" key="3">
    <source>
        <dbReference type="EMBL" id="TDQ80410.1"/>
    </source>
</evidence>
<accession>A0A4R6WN82</accession>
<sequence>MKAANRLLLALLTLSALGAGMPALAQEKADFRAMYFNRLDQNKDGFLLLEDLQRIAAKEFRRIDADQNGRLSLDEYTFGIPGERQDAIDFFTARFQRSDFDGDGQVDFNEDQAYCVDFLARADANGDGRISRDEFLGVGGN</sequence>
<feature type="domain" description="EF-hand" evidence="2">
    <location>
        <begin position="86"/>
        <end position="121"/>
    </location>
</feature>
<dbReference type="Proteomes" id="UP000295783">
    <property type="component" value="Unassembled WGS sequence"/>
</dbReference>
<name>A0A4R6WN82_9PROT</name>
<dbReference type="Gene3D" id="1.10.238.10">
    <property type="entry name" value="EF-hand"/>
    <property type="match status" value="2"/>
</dbReference>
<organism evidence="3 4">
    <name type="scientific">Dongia mobilis</name>
    <dbReference type="NCBI Taxonomy" id="578943"/>
    <lineage>
        <taxon>Bacteria</taxon>
        <taxon>Pseudomonadati</taxon>
        <taxon>Pseudomonadota</taxon>
        <taxon>Alphaproteobacteria</taxon>
        <taxon>Rhodospirillales</taxon>
        <taxon>Dongiaceae</taxon>
        <taxon>Dongia</taxon>
    </lineage>
</organism>
<feature type="signal peptide" evidence="1">
    <location>
        <begin position="1"/>
        <end position="25"/>
    </location>
</feature>
<comment type="caution">
    <text evidence="3">The sequence shown here is derived from an EMBL/GenBank/DDBJ whole genome shotgun (WGS) entry which is preliminary data.</text>
</comment>
<dbReference type="PROSITE" id="PS50222">
    <property type="entry name" value="EF_HAND_2"/>
    <property type="match status" value="1"/>
</dbReference>
<evidence type="ECO:0000259" key="2">
    <source>
        <dbReference type="PROSITE" id="PS50222"/>
    </source>
</evidence>
<dbReference type="OrthoDB" id="7474785at2"/>
<feature type="chain" id="PRO_5020961764" evidence="1">
    <location>
        <begin position="26"/>
        <end position="141"/>
    </location>
</feature>
<dbReference type="Pfam" id="PF13202">
    <property type="entry name" value="EF-hand_5"/>
    <property type="match status" value="3"/>
</dbReference>
<protein>
    <submittedName>
        <fullName evidence="3">EF hand domain-containing protein</fullName>
    </submittedName>
</protein>
<keyword evidence="4" id="KW-1185">Reference proteome</keyword>
<dbReference type="RefSeq" id="WP_133614410.1">
    <property type="nucleotide sequence ID" value="NZ_SNYW01000011.1"/>
</dbReference>
<dbReference type="PROSITE" id="PS00018">
    <property type="entry name" value="EF_HAND_1"/>
    <property type="match status" value="1"/>
</dbReference>
<dbReference type="AlphaFoldDB" id="A0A4R6WN82"/>
<dbReference type="GO" id="GO:0005509">
    <property type="term" value="F:calcium ion binding"/>
    <property type="evidence" value="ECO:0007669"/>
    <property type="project" value="InterPro"/>
</dbReference>
<dbReference type="SUPFAM" id="SSF47473">
    <property type="entry name" value="EF-hand"/>
    <property type="match status" value="1"/>
</dbReference>
<dbReference type="InterPro" id="IPR002048">
    <property type="entry name" value="EF_hand_dom"/>
</dbReference>
<gene>
    <name evidence="3" type="ORF">A8950_2939</name>
</gene>
<evidence type="ECO:0000313" key="4">
    <source>
        <dbReference type="Proteomes" id="UP000295783"/>
    </source>
</evidence>
<reference evidence="3 4" key="1">
    <citation type="submission" date="2019-03" db="EMBL/GenBank/DDBJ databases">
        <title>Genomic Encyclopedia of Type Strains, Phase III (KMG-III): the genomes of soil and plant-associated and newly described type strains.</title>
        <authorList>
            <person name="Whitman W."/>
        </authorList>
    </citation>
    <scope>NUCLEOTIDE SEQUENCE [LARGE SCALE GENOMIC DNA]</scope>
    <source>
        <strain evidence="3 4">CGMCC 1.7660</strain>
    </source>
</reference>
<proteinExistence type="predicted"/>
<evidence type="ECO:0000256" key="1">
    <source>
        <dbReference type="SAM" id="SignalP"/>
    </source>
</evidence>